<feature type="domain" description="EF-hand" evidence="1">
    <location>
        <begin position="86"/>
        <end position="121"/>
    </location>
</feature>
<dbReference type="PROSITE" id="PS50222">
    <property type="entry name" value="EF_HAND_2"/>
    <property type="match status" value="1"/>
</dbReference>
<dbReference type="Gene3D" id="1.10.238.10">
    <property type="entry name" value="EF-hand"/>
    <property type="match status" value="1"/>
</dbReference>
<dbReference type="CDD" id="cd22961">
    <property type="entry name" value="DD_TEX55-like"/>
    <property type="match status" value="1"/>
</dbReference>
<evidence type="ECO:0000313" key="3">
    <source>
        <dbReference type="Proteomes" id="UP000612055"/>
    </source>
</evidence>
<gene>
    <name evidence="2" type="ORF">HYH03_000350</name>
</gene>
<dbReference type="EMBL" id="JAEHOE010000001">
    <property type="protein sequence ID" value="KAG2501852.1"/>
    <property type="molecule type" value="Genomic_DNA"/>
</dbReference>
<dbReference type="PANTHER" id="PTHR21847:SF1">
    <property type="entry name" value="EF-HAND CALCIUM-BINDING DOMAIN-CONTAINING PROTEIN 10"/>
    <property type="match status" value="1"/>
</dbReference>
<dbReference type="Proteomes" id="UP000612055">
    <property type="component" value="Unassembled WGS sequence"/>
</dbReference>
<name>A0A836C7J8_9CHLO</name>
<dbReference type="GO" id="GO:0005509">
    <property type="term" value="F:calcium ion binding"/>
    <property type="evidence" value="ECO:0007669"/>
    <property type="project" value="InterPro"/>
</dbReference>
<organism evidence="2 3">
    <name type="scientific">Edaphochlamys debaryana</name>
    <dbReference type="NCBI Taxonomy" id="47281"/>
    <lineage>
        <taxon>Eukaryota</taxon>
        <taxon>Viridiplantae</taxon>
        <taxon>Chlorophyta</taxon>
        <taxon>core chlorophytes</taxon>
        <taxon>Chlorophyceae</taxon>
        <taxon>CS clade</taxon>
        <taxon>Chlamydomonadales</taxon>
        <taxon>Chlamydomonadales incertae sedis</taxon>
        <taxon>Edaphochlamys</taxon>
    </lineage>
</organism>
<protein>
    <recommendedName>
        <fullName evidence="1">EF-hand domain-containing protein</fullName>
    </recommendedName>
</protein>
<keyword evidence="3" id="KW-1185">Reference proteome</keyword>
<dbReference type="InterPro" id="IPR039879">
    <property type="entry name" value="EFC10"/>
</dbReference>
<dbReference type="InterPro" id="IPR002048">
    <property type="entry name" value="EF_hand_dom"/>
</dbReference>
<dbReference type="InterPro" id="IPR011992">
    <property type="entry name" value="EF-hand-dom_pair"/>
</dbReference>
<dbReference type="SUPFAM" id="SSF47473">
    <property type="entry name" value="EF-hand"/>
    <property type="match status" value="1"/>
</dbReference>
<proteinExistence type="predicted"/>
<reference evidence="2" key="1">
    <citation type="journal article" date="2020" name="bioRxiv">
        <title>Comparative genomics of Chlamydomonas.</title>
        <authorList>
            <person name="Craig R.J."/>
            <person name="Hasan A.R."/>
            <person name="Ness R.W."/>
            <person name="Keightley P.D."/>
        </authorList>
    </citation>
    <scope>NUCLEOTIDE SEQUENCE</scope>
    <source>
        <strain evidence="2">CCAP 11/70</strain>
    </source>
</reference>
<accession>A0A836C7J8</accession>
<evidence type="ECO:0000313" key="2">
    <source>
        <dbReference type="EMBL" id="KAG2501852.1"/>
    </source>
</evidence>
<dbReference type="PANTHER" id="PTHR21847">
    <property type="entry name" value="EF-HAND CALCIUM-BINDING DOMAIN-CONTAINING PROTEIN 10"/>
    <property type="match status" value="1"/>
</dbReference>
<dbReference type="AlphaFoldDB" id="A0A836C7J8"/>
<evidence type="ECO:0000259" key="1">
    <source>
        <dbReference type="PROSITE" id="PS50222"/>
    </source>
</evidence>
<sequence>MDSLLGARQPPVQGRHVDKLDVLPDEELKRQDEAYLTKHKLDALFGEILQGLVQEMPSDPVQFIIDSVQYGAEQAKQDPETSLPLHRKAKLLDLFRVIDKQNTGRISFRSMQMYANRYGGQTLGAEELSSIFRDFKPASDNLVTQDEFLVFFSRVSRTITNEQFETMVKEMLT</sequence>
<comment type="caution">
    <text evidence="2">The sequence shown here is derived from an EMBL/GenBank/DDBJ whole genome shotgun (WGS) entry which is preliminary data.</text>
</comment>
<dbReference type="OrthoDB" id="26525at2759"/>